<dbReference type="InterPro" id="IPR017853">
    <property type="entry name" value="GH"/>
</dbReference>
<dbReference type="Gene3D" id="2.102.20.10">
    <property type="entry name" value="Beta-galactosidase, domain 2"/>
    <property type="match status" value="1"/>
</dbReference>
<dbReference type="EMBL" id="JACYCD010000054">
    <property type="protein sequence ID" value="KAF8704521.1"/>
    <property type="molecule type" value="Genomic_DNA"/>
</dbReference>
<accession>A0A8H7LTG8</accession>
<evidence type="ECO:0000256" key="1">
    <source>
        <dbReference type="ARBA" id="ARBA00001412"/>
    </source>
</evidence>
<dbReference type="InterPro" id="IPR025300">
    <property type="entry name" value="BetaGal_jelly_roll_dom"/>
</dbReference>
<comment type="caution">
    <text evidence="10">The sequence shown here is derived from an EMBL/GenBank/DDBJ whole genome shotgun (WGS) entry which is preliminary data.</text>
</comment>
<dbReference type="GO" id="GO:0005975">
    <property type="term" value="P:carbohydrate metabolic process"/>
    <property type="evidence" value="ECO:0007669"/>
    <property type="project" value="InterPro"/>
</dbReference>
<dbReference type="SUPFAM" id="SSF117100">
    <property type="entry name" value="Beta-galactosidase LacA, domain 3"/>
    <property type="match status" value="1"/>
</dbReference>
<dbReference type="PANTHER" id="PTHR23421">
    <property type="entry name" value="BETA-GALACTOSIDASE RELATED"/>
    <property type="match status" value="1"/>
</dbReference>
<name>A0A8H7LTG8_9AGAM</name>
<evidence type="ECO:0000256" key="4">
    <source>
        <dbReference type="ARBA" id="ARBA00022729"/>
    </source>
</evidence>
<dbReference type="SUPFAM" id="SSF49785">
    <property type="entry name" value="Galactose-binding domain-like"/>
    <property type="match status" value="2"/>
</dbReference>
<evidence type="ECO:0000256" key="5">
    <source>
        <dbReference type="ARBA" id="ARBA00022801"/>
    </source>
</evidence>
<sequence>MAQMEQGQTAVGQNGRLRRGTKRMGSLLARRTLWVRRFSPATMKLWSSVLGAGALLSLQAAADIHERQANSDQSSNYIPSPGSSGFYVGNSTAAVTFDQHSILLDGKRIMVFAGEFHPWRQPSIPLWRDILEKMKAGGYNAVSIYLHWGITEGKRGTLNFEGHRSVTKFLDVAKQVGILVIVRPGPYINAETAGGGLPGWTTNLADRARSNGTDFTAAWTPWISQVSKYVAPYQYPDGPVIAMQSENEFLSDGVEPELPYTYGHTDYMRQIIATMRKNGITKIPITYNDFWPSGRYASGAAKVDLYGWDAYPLGFDCTNPSVWKEVDANMDAYHQNANPAEPLYLAEYQGGSIDFWKGSGFDACSDLVNEQFANVFYKNNYAAGACLQSLYMTYGGTNWGNLAYPGVYTSYDYAASISEDRTLRPKFSEIKLQGLFLHATPHYHLAGRISTGTSLSSSQQIFTTHLATPQGQNLYIVRQTTNNNTARVEFDLKVNTTGGQVTLPGLALNGRESKIIVSEYPFGKSLLRYSTGEIATWATIDGEDHILLYSSNQTITTALYTTSTTKPTITGSNSIKTTSANNTVVVSGPAPASGLARVTIGKTSLWLVNKSWLAPRLWQPRVSGTSGNGRYDLSPRTGSVLVFGPYLVRSATIKGTQLALVGDLESGTTTELEVLAPATVKSVSWNGKAVPVSKTLAGTLRGIVAVKDLAPKLPNLTSLEWRCADSLPEVALGFDDSKWTTATKTTTFRPVEHQPLGGKLVLYADEYGYHQGNLLYRGRFGSGATGVKLSVQGGFNFGFSAFLNGAFLGSGQGRPESDPSGGTDLVNVTYTFPVGSIERDNILTVVVDNMGIHENWNANDEFKAPRGIRGYELLGSGDFTSWKLTGNVDGENTKDIIRGPLHEGGLYVERIGAIFPNYKFTSAWNSSKTDASCSPYVGINKAGIKAYKTKFNLSIDQSTDVTVAFKLDRNPNINYRARLYVNGWQFGRHVSNLGPQTVYPIPEGILNHRGENDVLLTIWSLDSTGAKIPTIELVASPAFASSKEVVRSLAA</sequence>
<dbReference type="Gene3D" id="2.60.390.10">
    <property type="entry name" value="Beta-galactosidase, domain 3"/>
    <property type="match status" value="1"/>
</dbReference>
<dbReference type="OrthoDB" id="1657402at2759"/>
<protein>
    <recommendedName>
        <fullName evidence="3">beta-galactosidase</fullName>
        <ecNumber evidence="3">3.2.1.23</ecNumber>
    </recommendedName>
</protein>
<evidence type="ECO:0000256" key="6">
    <source>
        <dbReference type="ARBA" id="ARBA00023180"/>
    </source>
</evidence>
<dbReference type="InterPro" id="IPR036833">
    <property type="entry name" value="BetaGal_dom3_sf"/>
</dbReference>
<keyword evidence="4" id="KW-0732">Signal</keyword>
<proteinExistence type="inferred from homology"/>
<dbReference type="AlphaFoldDB" id="A0A8H7LTG8"/>
<keyword evidence="5" id="KW-0378">Hydrolase</keyword>
<evidence type="ECO:0000313" key="10">
    <source>
        <dbReference type="EMBL" id="KAF8704521.1"/>
    </source>
</evidence>
<keyword evidence="6" id="KW-0325">Glycoprotein</keyword>
<feature type="domain" description="Beta-galactosidase" evidence="9">
    <location>
        <begin position="442"/>
        <end position="605"/>
    </location>
</feature>
<dbReference type="Gene3D" id="3.20.20.80">
    <property type="entry name" value="Glycosidases"/>
    <property type="match status" value="1"/>
</dbReference>
<dbReference type="InterPro" id="IPR037110">
    <property type="entry name" value="Betagal_dom2_sf"/>
</dbReference>
<dbReference type="Pfam" id="PF13363">
    <property type="entry name" value="BetaGal_dom3"/>
    <property type="match status" value="1"/>
</dbReference>
<dbReference type="SUPFAM" id="SSF51445">
    <property type="entry name" value="(Trans)glycosidases"/>
    <property type="match status" value="1"/>
</dbReference>
<dbReference type="InterPro" id="IPR031330">
    <property type="entry name" value="Gly_Hdrlase_35_cat"/>
</dbReference>
<dbReference type="FunFam" id="3.20.20.80:FF:000040">
    <property type="entry name" value="Beta-galactosidase A"/>
    <property type="match status" value="1"/>
</dbReference>
<evidence type="ECO:0000256" key="8">
    <source>
        <dbReference type="RuleBase" id="RU003679"/>
    </source>
</evidence>
<evidence type="ECO:0000256" key="3">
    <source>
        <dbReference type="ARBA" id="ARBA00012756"/>
    </source>
</evidence>
<evidence type="ECO:0000259" key="9">
    <source>
        <dbReference type="SMART" id="SM01029"/>
    </source>
</evidence>
<evidence type="ECO:0000313" key="11">
    <source>
        <dbReference type="Proteomes" id="UP000602905"/>
    </source>
</evidence>
<dbReference type="InterPro" id="IPR001944">
    <property type="entry name" value="Glycoside_Hdrlase_35"/>
</dbReference>
<dbReference type="GO" id="GO:0004565">
    <property type="term" value="F:beta-galactosidase activity"/>
    <property type="evidence" value="ECO:0007669"/>
    <property type="project" value="UniProtKB-EC"/>
</dbReference>
<dbReference type="Pfam" id="PF13364">
    <property type="entry name" value="BetaGal_ABD2"/>
    <property type="match status" value="2"/>
</dbReference>
<dbReference type="SUPFAM" id="SSF51011">
    <property type="entry name" value="Glycosyl hydrolase domain"/>
    <property type="match status" value="1"/>
</dbReference>
<dbReference type="EC" id="3.2.1.23" evidence="3"/>
<gene>
    <name evidence="10" type="ORF">RHS03_05771</name>
</gene>
<dbReference type="Pfam" id="PF01301">
    <property type="entry name" value="Glyco_hydro_35"/>
    <property type="match status" value="1"/>
</dbReference>
<dbReference type="SMART" id="SM01029">
    <property type="entry name" value="BetaGal_dom2"/>
    <property type="match status" value="1"/>
</dbReference>
<comment type="similarity">
    <text evidence="2 8">Belongs to the glycosyl hydrolase 35 family.</text>
</comment>
<dbReference type="Pfam" id="PF10435">
    <property type="entry name" value="BetaGal_dom2"/>
    <property type="match status" value="1"/>
</dbReference>
<comment type="catalytic activity">
    <reaction evidence="1">
        <text>Hydrolysis of terminal non-reducing beta-D-galactose residues in beta-D-galactosides.</text>
        <dbReference type="EC" id="3.2.1.23"/>
    </reaction>
</comment>
<dbReference type="PRINTS" id="PR00742">
    <property type="entry name" value="GLHYDRLASE35"/>
</dbReference>
<dbReference type="Proteomes" id="UP000602905">
    <property type="component" value="Unassembled WGS sequence"/>
</dbReference>
<keyword evidence="7" id="KW-0326">Glycosidase</keyword>
<dbReference type="InterPro" id="IPR018954">
    <property type="entry name" value="Betagal_dom2"/>
</dbReference>
<dbReference type="InterPro" id="IPR025972">
    <property type="entry name" value="BetaGal_dom3"/>
</dbReference>
<dbReference type="Gene3D" id="2.60.120.260">
    <property type="entry name" value="Galactose-binding domain-like"/>
    <property type="match status" value="2"/>
</dbReference>
<evidence type="ECO:0000256" key="2">
    <source>
        <dbReference type="ARBA" id="ARBA00009809"/>
    </source>
</evidence>
<reference evidence="10" key="1">
    <citation type="submission" date="2020-09" db="EMBL/GenBank/DDBJ databases">
        <title>Comparative genome analyses of four rice-infecting Rhizoctonia solani isolates reveal extensive enrichment of homogalacturonan modification genes.</title>
        <authorList>
            <person name="Lee D.-Y."/>
            <person name="Jeon J."/>
            <person name="Kim K.-T."/>
            <person name="Cheong K."/>
            <person name="Song H."/>
            <person name="Choi G."/>
            <person name="Ko J."/>
            <person name="Opiyo S.O."/>
            <person name="Zuo S."/>
            <person name="Madhav S."/>
            <person name="Lee Y.-H."/>
            <person name="Wang G.-L."/>
        </authorList>
    </citation>
    <scope>NUCLEOTIDE SEQUENCE</scope>
    <source>
        <strain evidence="10">AG1-IA WGL</strain>
    </source>
</reference>
<feature type="non-terminal residue" evidence="10">
    <location>
        <position position="1"/>
    </location>
</feature>
<organism evidence="10 11">
    <name type="scientific">Rhizoctonia solani</name>
    <dbReference type="NCBI Taxonomy" id="456999"/>
    <lineage>
        <taxon>Eukaryota</taxon>
        <taxon>Fungi</taxon>
        <taxon>Dikarya</taxon>
        <taxon>Basidiomycota</taxon>
        <taxon>Agaricomycotina</taxon>
        <taxon>Agaricomycetes</taxon>
        <taxon>Cantharellales</taxon>
        <taxon>Ceratobasidiaceae</taxon>
        <taxon>Rhizoctonia</taxon>
    </lineage>
</organism>
<evidence type="ECO:0000256" key="7">
    <source>
        <dbReference type="ARBA" id="ARBA00023295"/>
    </source>
</evidence>
<dbReference type="InterPro" id="IPR008979">
    <property type="entry name" value="Galactose-bd-like_sf"/>
</dbReference>